<dbReference type="Pfam" id="PF13302">
    <property type="entry name" value="Acetyltransf_3"/>
    <property type="match status" value="1"/>
</dbReference>
<reference evidence="2 3" key="1">
    <citation type="submission" date="2012-05" db="EMBL/GenBank/DDBJ databases">
        <title>Finished chromosome of genome of Chamaesiphon sp. PCC 6605.</title>
        <authorList>
            <consortium name="US DOE Joint Genome Institute"/>
            <person name="Gugger M."/>
            <person name="Coursin T."/>
            <person name="Rippka R."/>
            <person name="Tandeau De Marsac N."/>
            <person name="Huntemann M."/>
            <person name="Wei C.-L."/>
            <person name="Han J."/>
            <person name="Detter J.C."/>
            <person name="Han C."/>
            <person name="Tapia R."/>
            <person name="Chen A."/>
            <person name="Kyrpides N."/>
            <person name="Mavromatis K."/>
            <person name="Markowitz V."/>
            <person name="Szeto E."/>
            <person name="Ivanova N."/>
            <person name="Pagani I."/>
            <person name="Pati A."/>
            <person name="Goodwin L."/>
            <person name="Nordberg H.P."/>
            <person name="Cantor M.N."/>
            <person name="Hua S.X."/>
            <person name="Woyke T."/>
            <person name="Kerfeld C.A."/>
        </authorList>
    </citation>
    <scope>NUCLEOTIDE SEQUENCE [LARGE SCALE GENOMIC DNA]</scope>
    <source>
        <strain evidence="3">ATCC 27169 / PCC 6605</strain>
    </source>
</reference>
<dbReference type="GO" id="GO:0005840">
    <property type="term" value="C:ribosome"/>
    <property type="evidence" value="ECO:0007669"/>
    <property type="project" value="UniProtKB-KW"/>
</dbReference>
<dbReference type="PROSITE" id="PS51186">
    <property type="entry name" value="GNAT"/>
    <property type="match status" value="1"/>
</dbReference>
<dbReference type="AlphaFoldDB" id="K9UCR6"/>
<accession>K9UCR6</accession>
<dbReference type="GO" id="GO:0016747">
    <property type="term" value="F:acyltransferase activity, transferring groups other than amino-acyl groups"/>
    <property type="evidence" value="ECO:0007669"/>
    <property type="project" value="InterPro"/>
</dbReference>
<evidence type="ECO:0000313" key="2">
    <source>
        <dbReference type="EMBL" id="AFY92004.1"/>
    </source>
</evidence>
<dbReference type="InterPro" id="IPR016181">
    <property type="entry name" value="Acyl_CoA_acyltransferase"/>
</dbReference>
<dbReference type="RefSeq" id="WP_015158198.1">
    <property type="nucleotide sequence ID" value="NC_019697.1"/>
</dbReference>
<keyword evidence="2" id="KW-0689">Ribosomal protein</keyword>
<gene>
    <name evidence="2" type="ORF">Cha6605_0733</name>
</gene>
<dbReference type="InterPro" id="IPR000182">
    <property type="entry name" value="GNAT_dom"/>
</dbReference>
<sequence>MTPWTLKIETDRLILRPQTADDYQSWYASHAERLPSQSSYDEGQISLDSCDANWFAELCQRHQQQASIDYAYIFAIFSKQTDRHLGYVDISTIQREEKQWANLGYSIHNQYWRQGFGKEATKAAVIAGFEQLGYHRIEAAINLDNHQSIALAQSVGLQQECVRRGFYYENERWVDHLIYVALPSDFGLTERSPVSVSQ</sequence>
<dbReference type="SUPFAM" id="SSF55729">
    <property type="entry name" value="Acyl-CoA N-acyltransferases (Nat)"/>
    <property type="match status" value="1"/>
</dbReference>
<evidence type="ECO:0000313" key="3">
    <source>
        <dbReference type="Proteomes" id="UP000010366"/>
    </source>
</evidence>
<dbReference type="EMBL" id="CP003600">
    <property type="protein sequence ID" value="AFY92004.1"/>
    <property type="molecule type" value="Genomic_DNA"/>
</dbReference>
<keyword evidence="2" id="KW-0687">Ribonucleoprotein</keyword>
<dbReference type="Proteomes" id="UP000010366">
    <property type="component" value="Chromosome"/>
</dbReference>
<dbReference type="HOGENOM" id="CLU_013985_40_1_3"/>
<name>K9UCR6_CHAP6</name>
<dbReference type="Gene3D" id="3.40.630.30">
    <property type="match status" value="1"/>
</dbReference>
<organism evidence="2 3">
    <name type="scientific">Chamaesiphon minutus (strain ATCC 27169 / PCC 6605)</name>
    <dbReference type="NCBI Taxonomy" id="1173020"/>
    <lineage>
        <taxon>Bacteria</taxon>
        <taxon>Bacillati</taxon>
        <taxon>Cyanobacteriota</taxon>
        <taxon>Cyanophyceae</taxon>
        <taxon>Gomontiellales</taxon>
        <taxon>Chamaesiphonaceae</taxon>
        <taxon>Chamaesiphon</taxon>
    </lineage>
</organism>
<keyword evidence="3" id="KW-1185">Reference proteome</keyword>
<keyword evidence="2" id="KW-0808">Transferase</keyword>
<dbReference type="STRING" id="1173020.Cha6605_0733"/>
<evidence type="ECO:0000259" key="1">
    <source>
        <dbReference type="PROSITE" id="PS51186"/>
    </source>
</evidence>
<protein>
    <submittedName>
        <fullName evidence="2">Acetyltransferase, ribosomal protein N-acetylase</fullName>
    </submittedName>
</protein>
<dbReference type="eggNOG" id="COG1670">
    <property type="taxonomic scope" value="Bacteria"/>
</dbReference>
<dbReference type="KEGG" id="cmp:Cha6605_0733"/>
<dbReference type="InterPro" id="IPR051531">
    <property type="entry name" value="N-acetyltransferase"/>
</dbReference>
<proteinExistence type="predicted"/>
<feature type="domain" description="N-acetyltransferase" evidence="1">
    <location>
        <begin position="13"/>
        <end position="175"/>
    </location>
</feature>
<dbReference type="OrthoDB" id="9798081at2"/>
<dbReference type="PANTHER" id="PTHR43792">
    <property type="entry name" value="GNAT FAMILY, PUTATIVE (AFU_ORTHOLOGUE AFUA_3G00765)-RELATED-RELATED"/>
    <property type="match status" value="1"/>
</dbReference>